<keyword evidence="3" id="KW-1185">Reference proteome</keyword>
<dbReference type="PANTHER" id="PTHR46637">
    <property type="entry name" value="TIS1421-TRANSPOSASE PROTEIN A"/>
    <property type="match status" value="1"/>
</dbReference>
<dbReference type="InterPro" id="IPR025161">
    <property type="entry name" value="IS402-like_dom"/>
</dbReference>
<proteinExistence type="predicted"/>
<dbReference type="Proteomes" id="UP000182719">
    <property type="component" value="Unassembled WGS sequence"/>
</dbReference>
<evidence type="ECO:0000259" key="1">
    <source>
        <dbReference type="Pfam" id="PF13340"/>
    </source>
</evidence>
<evidence type="ECO:0000313" key="2">
    <source>
        <dbReference type="EMBL" id="SEN06114.1"/>
    </source>
</evidence>
<name>A0A1H8DH68_STIAU</name>
<dbReference type="InterPro" id="IPR052909">
    <property type="entry name" value="Transposase_6_like"/>
</dbReference>
<dbReference type="Pfam" id="PF13340">
    <property type="entry name" value="DUF4096"/>
    <property type="match status" value="1"/>
</dbReference>
<dbReference type="AlphaFoldDB" id="A0A1H8DH68"/>
<dbReference type="PANTHER" id="PTHR46637:SF1">
    <property type="entry name" value="BLL5188 PROTEIN"/>
    <property type="match status" value="1"/>
</dbReference>
<reference evidence="3" key="1">
    <citation type="submission" date="2016-10" db="EMBL/GenBank/DDBJ databases">
        <authorList>
            <person name="Varghese N."/>
            <person name="Submissions S."/>
        </authorList>
    </citation>
    <scope>NUCLEOTIDE SEQUENCE [LARGE SCALE GENOMIC DNA]</scope>
    <source>
        <strain evidence="3">DSM 17044</strain>
    </source>
</reference>
<organism evidence="2 3">
    <name type="scientific">Stigmatella aurantiaca</name>
    <dbReference type="NCBI Taxonomy" id="41"/>
    <lineage>
        <taxon>Bacteria</taxon>
        <taxon>Pseudomonadati</taxon>
        <taxon>Myxococcota</taxon>
        <taxon>Myxococcia</taxon>
        <taxon>Myxococcales</taxon>
        <taxon>Cystobacterineae</taxon>
        <taxon>Archangiaceae</taxon>
        <taxon>Stigmatella</taxon>
    </lineage>
</organism>
<evidence type="ECO:0000313" key="3">
    <source>
        <dbReference type="Proteomes" id="UP000182719"/>
    </source>
</evidence>
<protein>
    <submittedName>
        <fullName evidence="2">Transposase</fullName>
    </submittedName>
</protein>
<gene>
    <name evidence="2" type="ORF">SAMN05444354_12967</name>
</gene>
<accession>A0A1H8DH68</accession>
<sequence>MDDRADHEHLGTMVRDLVPDALWERVAPLLPVPKKKELGRGRPRASDRAALEAIVFVLRTGIPWEMLPVKQFSLSGMTAWRRLEQWTRAGVFEQLQRVLLDELGQRGQVDFSRASIDSSSVRASKGGRSRARTRRTERRRAVSIIFLSTERACPWPRV</sequence>
<dbReference type="EMBL" id="FOAP01000029">
    <property type="protein sequence ID" value="SEN06114.1"/>
    <property type="molecule type" value="Genomic_DNA"/>
</dbReference>
<feature type="domain" description="Insertion element IS402-like" evidence="1">
    <location>
        <begin position="19"/>
        <end position="95"/>
    </location>
</feature>